<dbReference type="GO" id="GO:0071253">
    <property type="term" value="F:connexin binding"/>
    <property type="evidence" value="ECO:0007669"/>
    <property type="project" value="InterPro"/>
</dbReference>
<dbReference type="InterPro" id="IPR054132">
    <property type="entry name" value="Consortin_N"/>
</dbReference>
<feature type="compositionally biased region" description="Basic and acidic residues" evidence="1">
    <location>
        <begin position="1"/>
        <end position="12"/>
    </location>
</feature>
<dbReference type="AlphaFoldDB" id="A0A9Q1E2Z0"/>
<proteinExistence type="predicted"/>
<dbReference type="OrthoDB" id="9894200at2759"/>
<feature type="compositionally biased region" description="Pro residues" evidence="1">
    <location>
        <begin position="486"/>
        <end position="495"/>
    </location>
</feature>
<reference evidence="4" key="1">
    <citation type="journal article" date="2023" name="Science">
        <title>Genome structures resolve the early diversification of teleost fishes.</title>
        <authorList>
            <person name="Parey E."/>
            <person name="Louis A."/>
            <person name="Montfort J."/>
            <person name="Bouchez O."/>
            <person name="Roques C."/>
            <person name="Iampietro C."/>
            <person name="Lluch J."/>
            <person name="Castinel A."/>
            <person name="Donnadieu C."/>
            <person name="Desvignes T."/>
            <person name="Floi Bucao C."/>
            <person name="Jouanno E."/>
            <person name="Wen M."/>
            <person name="Mejri S."/>
            <person name="Dirks R."/>
            <person name="Jansen H."/>
            <person name="Henkel C."/>
            <person name="Chen W.J."/>
            <person name="Zahm M."/>
            <person name="Cabau C."/>
            <person name="Klopp C."/>
            <person name="Thompson A.W."/>
            <person name="Robinson-Rechavi M."/>
            <person name="Braasch I."/>
            <person name="Lecointre G."/>
            <person name="Bobe J."/>
            <person name="Postlethwait J.H."/>
            <person name="Berthelot C."/>
            <person name="Roest Crollius H."/>
            <person name="Guiguen Y."/>
        </authorList>
    </citation>
    <scope>NUCLEOTIDE SEQUENCE</scope>
    <source>
        <strain evidence="4">Concon-B</strain>
    </source>
</reference>
<dbReference type="PANTHER" id="PTHR28581:SF1">
    <property type="entry name" value="CONSORTIN"/>
    <property type="match status" value="1"/>
</dbReference>
<evidence type="ECO:0000313" key="4">
    <source>
        <dbReference type="EMBL" id="KAJ8288685.1"/>
    </source>
</evidence>
<dbReference type="GO" id="GO:0030133">
    <property type="term" value="C:transport vesicle"/>
    <property type="evidence" value="ECO:0007669"/>
    <property type="project" value="TreeGrafter"/>
</dbReference>
<accession>A0A9Q1E2Z0</accession>
<dbReference type="GO" id="GO:0005802">
    <property type="term" value="C:trans-Golgi network"/>
    <property type="evidence" value="ECO:0007669"/>
    <property type="project" value="InterPro"/>
</dbReference>
<dbReference type="Pfam" id="PF22883">
    <property type="entry name" value="Consortin_N"/>
    <property type="match status" value="1"/>
</dbReference>
<gene>
    <name evidence="4" type="ORF">COCON_G00013440</name>
</gene>
<dbReference type="EMBL" id="JAFJMO010000001">
    <property type="protein sequence ID" value="KAJ8288685.1"/>
    <property type="molecule type" value="Genomic_DNA"/>
</dbReference>
<name>A0A9Q1E2Z0_CONCO</name>
<feature type="region of interest" description="Disordered" evidence="1">
    <location>
        <begin position="480"/>
        <end position="500"/>
    </location>
</feature>
<feature type="region of interest" description="Disordered" evidence="1">
    <location>
        <begin position="295"/>
        <end position="434"/>
    </location>
</feature>
<evidence type="ECO:0000259" key="2">
    <source>
        <dbReference type="Pfam" id="PF15281"/>
    </source>
</evidence>
<dbReference type="GO" id="GO:0042998">
    <property type="term" value="P:positive regulation of Golgi to plasma membrane protein transport"/>
    <property type="evidence" value="ECO:0007669"/>
    <property type="project" value="InterPro"/>
</dbReference>
<evidence type="ECO:0000256" key="1">
    <source>
        <dbReference type="SAM" id="MobiDB-lite"/>
    </source>
</evidence>
<evidence type="ECO:0000313" key="5">
    <source>
        <dbReference type="Proteomes" id="UP001152803"/>
    </source>
</evidence>
<dbReference type="GO" id="GO:0005886">
    <property type="term" value="C:plasma membrane"/>
    <property type="evidence" value="ECO:0007669"/>
    <property type="project" value="TreeGrafter"/>
</dbReference>
<sequence>MDEGLSRGEEVVRPAVLGGSGIGDGELCNSVGYGAPSPASSDENQNRLREDELEGQLRGGQELFRQDSMNNNEEMDNRPCPSHLDTRHKDRSTAGTQHTTDTDVPGGSPPVCPLTGSPDPLGDKEGGSPQSTSAPDPSSAVALLRELQGDGDHPRLPQRLHQIAEVYFLEEDYEQALQFIQLERLYQERLLSNLAALQEHCESRWKAGHQGGSQPQGQAQTDLRSAPLETLSQICRTHQRPSLSADKHKALNSRTWTGEDAADGTLLPCSAHGAESGRLMEERQASEELHPALSAEDVPTPDHQRAPLCNSDSSAPLLDAPASPVPTGHDSASGDGKKEPGGEDQPTDVSLSAGPDLTVPLGVDPETEECCGSQSDTELTGVEEVTPETGDEKGESEDTGQVSPAGEDADLLHTEGLEVLEGEEEEEDIPEEDFEDDEFGDETVVVPGVAVASLDEMAKRIKVEQTAPAPGLVSILKRRSSLEGSPPQPPAPPKQAPKRKVRFTEPDDMVDPDDVGLDSCLLLLLLCMVTMVISVGGTALYCTLGDPQSSVCTDFSHNVDFYLGQVQRGVEEIRHWLSPGS</sequence>
<comment type="caution">
    <text evidence="4">The sequence shown here is derived from an EMBL/GenBank/DDBJ whole genome shotgun (WGS) entry which is preliminary data.</text>
</comment>
<feature type="compositionally biased region" description="Acidic residues" evidence="1">
    <location>
        <begin position="418"/>
        <end position="434"/>
    </location>
</feature>
<dbReference type="Pfam" id="PF15281">
    <property type="entry name" value="Consortin_C"/>
    <property type="match status" value="1"/>
</dbReference>
<dbReference type="InterPro" id="IPR028129">
    <property type="entry name" value="Consortin_C"/>
</dbReference>
<evidence type="ECO:0008006" key="6">
    <source>
        <dbReference type="Google" id="ProtNLM"/>
    </source>
</evidence>
<protein>
    <recommendedName>
        <fullName evidence="6">Consortin</fullName>
    </recommendedName>
</protein>
<feature type="domain" description="Consortin N-terminal" evidence="3">
    <location>
        <begin position="152"/>
        <end position="203"/>
    </location>
</feature>
<dbReference type="Proteomes" id="UP001152803">
    <property type="component" value="Unassembled WGS sequence"/>
</dbReference>
<organism evidence="4 5">
    <name type="scientific">Conger conger</name>
    <name type="common">Conger eel</name>
    <name type="synonym">Muraena conger</name>
    <dbReference type="NCBI Taxonomy" id="82655"/>
    <lineage>
        <taxon>Eukaryota</taxon>
        <taxon>Metazoa</taxon>
        <taxon>Chordata</taxon>
        <taxon>Craniata</taxon>
        <taxon>Vertebrata</taxon>
        <taxon>Euteleostomi</taxon>
        <taxon>Actinopterygii</taxon>
        <taxon>Neopterygii</taxon>
        <taxon>Teleostei</taxon>
        <taxon>Anguilliformes</taxon>
        <taxon>Congridae</taxon>
        <taxon>Conger</taxon>
    </lineage>
</organism>
<feature type="domain" description="Consortin C-terminal" evidence="2">
    <location>
        <begin position="466"/>
        <end position="578"/>
    </location>
</feature>
<feature type="region of interest" description="Disordered" evidence="1">
    <location>
        <begin position="1"/>
        <end position="139"/>
    </location>
</feature>
<evidence type="ECO:0000259" key="3">
    <source>
        <dbReference type="Pfam" id="PF22883"/>
    </source>
</evidence>
<keyword evidence="5" id="KW-1185">Reference proteome</keyword>
<dbReference type="PANTHER" id="PTHR28581">
    <property type="entry name" value="CONSORTIN"/>
    <property type="match status" value="1"/>
</dbReference>
<dbReference type="InterPro" id="IPR042318">
    <property type="entry name" value="Consortin"/>
</dbReference>